<reference evidence="2" key="1">
    <citation type="submission" date="2022-01" db="EMBL/GenBank/DDBJ databases">
        <title>PSI-footprinting approach for the identification of protein synthesis inhibitor producers.</title>
        <authorList>
            <person name="Handel F."/>
            <person name="Kulik A."/>
            <person name="Wex K.W."/>
            <person name="Berscheid A."/>
            <person name="Saur J.S."/>
            <person name="Winkler A."/>
            <person name="Wibberg D."/>
            <person name="Kalinowski J."/>
            <person name="Broetz-Oesterhelt H."/>
            <person name="Mast Y."/>
        </authorList>
    </citation>
    <scope>NUCLEOTIDE SEQUENCE</scope>
    <source>
        <strain evidence="2">KNN 49.3e</strain>
    </source>
</reference>
<dbReference type="InterPro" id="IPR029063">
    <property type="entry name" value="SAM-dependent_MTases_sf"/>
</dbReference>
<dbReference type="Pfam" id="PF13649">
    <property type="entry name" value="Methyltransf_25"/>
    <property type="match status" value="1"/>
</dbReference>
<dbReference type="SUPFAM" id="SSF53335">
    <property type="entry name" value="S-adenosyl-L-methionine-dependent methyltransferases"/>
    <property type="match status" value="1"/>
</dbReference>
<evidence type="ECO:0000313" key="3">
    <source>
        <dbReference type="Proteomes" id="UP000830158"/>
    </source>
</evidence>
<dbReference type="RefSeq" id="WP_116110873.1">
    <property type="nucleotide sequence ID" value="NZ_CP091196.1"/>
</dbReference>
<proteinExistence type="predicted"/>
<dbReference type="Proteomes" id="UP000830158">
    <property type="component" value="Chromosome"/>
</dbReference>
<protein>
    <submittedName>
        <fullName evidence="2">Class I SAM-dependent methyltransferase</fullName>
    </submittedName>
</protein>
<keyword evidence="2" id="KW-0808">Transferase</keyword>
<sequence length="264" mass="28353">MADAVRRWSEQLAGWAIPEHILSAAPESPWFVPPRAFARRADRLIAGPATPTHDAVLAALPGSVLDVGAGAGAASLPCARAITRVTAVDTNARLLAEFANRAKALSVPCTTIEGRWPDVEAEPADVVVCAHVLYNAPDLAPFAGALTAHARRRVVVELAAVHPMTSLNPLWRRFHGIARPDGPTADDAVAALRELGVEPEIVRWHQHAKPEYQRFDELVDVTRRRLCLPPDRAGEVAEALRGAPDFGSAGRDVVTLSWPVGRSV</sequence>
<dbReference type="EMBL" id="CP091196">
    <property type="protein sequence ID" value="UQS27529.1"/>
    <property type="molecule type" value="Genomic_DNA"/>
</dbReference>
<evidence type="ECO:0000259" key="1">
    <source>
        <dbReference type="Pfam" id="PF13649"/>
    </source>
</evidence>
<keyword evidence="2" id="KW-0489">Methyltransferase</keyword>
<dbReference type="InterPro" id="IPR041698">
    <property type="entry name" value="Methyltransf_25"/>
</dbReference>
<dbReference type="GO" id="GO:0032259">
    <property type="term" value="P:methylation"/>
    <property type="evidence" value="ECO:0007669"/>
    <property type="project" value="UniProtKB-KW"/>
</dbReference>
<dbReference type="GO" id="GO:0008168">
    <property type="term" value="F:methyltransferase activity"/>
    <property type="evidence" value="ECO:0007669"/>
    <property type="project" value="UniProtKB-KW"/>
</dbReference>
<accession>A0ABY4P5D0</accession>
<name>A0ABY4P5D0_9PSEU</name>
<keyword evidence="3" id="KW-1185">Reference proteome</keyword>
<feature type="domain" description="Methyltransferase" evidence="1">
    <location>
        <begin position="64"/>
        <end position="139"/>
    </location>
</feature>
<organism evidence="2 3">
    <name type="scientific">Amycolatopsis thermalba</name>
    <dbReference type="NCBI Taxonomy" id="944492"/>
    <lineage>
        <taxon>Bacteria</taxon>
        <taxon>Bacillati</taxon>
        <taxon>Actinomycetota</taxon>
        <taxon>Actinomycetes</taxon>
        <taxon>Pseudonocardiales</taxon>
        <taxon>Pseudonocardiaceae</taxon>
        <taxon>Amycolatopsis</taxon>
    </lineage>
</organism>
<evidence type="ECO:0000313" key="2">
    <source>
        <dbReference type="EMBL" id="UQS27529.1"/>
    </source>
</evidence>
<dbReference type="Gene3D" id="3.40.50.150">
    <property type="entry name" value="Vaccinia Virus protein VP39"/>
    <property type="match status" value="1"/>
</dbReference>
<dbReference type="CDD" id="cd02440">
    <property type="entry name" value="AdoMet_MTases"/>
    <property type="match status" value="1"/>
</dbReference>
<gene>
    <name evidence="2" type="ORF">L1857_34400</name>
</gene>